<name>A0A1P8WS34_9PLAN</name>
<dbReference type="GO" id="GO:0030170">
    <property type="term" value="F:pyridoxal phosphate binding"/>
    <property type="evidence" value="ECO:0007669"/>
    <property type="project" value="TreeGrafter"/>
</dbReference>
<evidence type="ECO:0000313" key="6">
    <source>
        <dbReference type="Proteomes" id="UP000187735"/>
    </source>
</evidence>
<dbReference type="SUPFAM" id="SSF53383">
    <property type="entry name" value="PLP-dependent transferases"/>
    <property type="match status" value="1"/>
</dbReference>
<dbReference type="Pfam" id="PF01041">
    <property type="entry name" value="DegT_DnrJ_EryC1"/>
    <property type="match status" value="1"/>
</dbReference>
<dbReference type="AlphaFoldDB" id="A0A1P8WS34"/>
<reference evidence="5 6" key="1">
    <citation type="journal article" date="2016" name="Front. Microbiol.">
        <title>Fuerstia marisgermanicae gen. nov., sp. nov., an Unusual Member of the Phylum Planctomycetes from the German Wadden Sea.</title>
        <authorList>
            <person name="Kohn T."/>
            <person name="Heuer A."/>
            <person name="Jogler M."/>
            <person name="Vollmers J."/>
            <person name="Boedeker C."/>
            <person name="Bunk B."/>
            <person name="Rast P."/>
            <person name="Borchert D."/>
            <person name="Glockner I."/>
            <person name="Freese H.M."/>
            <person name="Klenk H.P."/>
            <person name="Overmann J."/>
            <person name="Kaster A.K."/>
            <person name="Rohde M."/>
            <person name="Wiegand S."/>
            <person name="Jogler C."/>
        </authorList>
    </citation>
    <scope>NUCLEOTIDE SEQUENCE [LARGE SCALE GENOMIC DNA]</scope>
    <source>
        <strain evidence="5 6">NH11</strain>
    </source>
</reference>
<proteinExistence type="inferred from homology"/>
<keyword evidence="5" id="KW-0032">Aminotransferase</keyword>
<dbReference type="EMBL" id="CP017641">
    <property type="protein sequence ID" value="APZ96872.1"/>
    <property type="molecule type" value="Genomic_DNA"/>
</dbReference>
<dbReference type="PANTHER" id="PTHR30244:SF34">
    <property type="entry name" value="DTDP-4-AMINO-4,6-DIDEOXYGALACTOSE TRANSAMINASE"/>
    <property type="match status" value="1"/>
</dbReference>
<feature type="modified residue" description="N6-(pyridoxal phosphate)lysine" evidence="3">
    <location>
        <position position="184"/>
    </location>
</feature>
<dbReference type="CDD" id="cd00616">
    <property type="entry name" value="AHBA_syn"/>
    <property type="match status" value="1"/>
</dbReference>
<dbReference type="Gene3D" id="3.40.640.10">
    <property type="entry name" value="Type I PLP-dependent aspartate aminotransferase-like (Major domain)"/>
    <property type="match status" value="1"/>
</dbReference>
<keyword evidence="5" id="KW-0808">Transferase</keyword>
<dbReference type="Gene3D" id="3.90.1150.10">
    <property type="entry name" value="Aspartate Aminotransferase, domain 1"/>
    <property type="match status" value="1"/>
</dbReference>
<dbReference type="GO" id="GO:0099620">
    <property type="term" value="F:UDP-4-amino-4-deoxy-L-arabinose aminotransferase"/>
    <property type="evidence" value="ECO:0007669"/>
    <property type="project" value="UniProtKB-EC"/>
</dbReference>
<evidence type="ECO:0000256" key="2">
    <source>
        <dbReference type="PIRSR" id="PIRSR000390-1"/>
    </source>
</evidence>
<keyword evidence="3 4" id="KW-0663">Pyridoxal phosphate</keyword>
<dbReference type="STRING" id="1891926.Fuma_06546"/>
<dbReference type="InterPro" id="IPR015424">
    <property type="entry name" value="PyrdxlP-dep_Trfase"/>
</dbReference>
<dbReference type="GO" id="GO:0000271">
    <property type="term" value="P:polysaccharide biosynthetic process"/>
    <property type="evidence" value="ECO:0007669"/>
    <property type="project" value="TreeGrafter"/>
</dbReference>
<dbReference type="Proteomes" id="UP000187735">
    <property type="component" value="Chromosome"/>
</dbReference>
<organism evidence="5 6">
    <name type="scientific">Fuerstiella marisgermanici</name>
    <dbReference type="NCBI Taxonomy" id="1891926"/>
    <lineage>
        <taxon>Bacteria</taxon>
        <taxon>Pseudomonadati</taxon>
        <taxon>Planctomycetota</taxon>
        <taxon>Planctomycetia</taxon>
        <taxon>Planctomycetales</taxon>
        <taxon>Planctomycetaceae</taxon>
        <taxon>Fuerstiella</taxon>
    </lineage>
</organism>
<dbReference type="InterPro" id="IPR015421">
    <property type="entry name" value="PyrdxlP-dep_Trfase_major"/>
</dbReference>
<dbReference type="InterPro" id="IPR015422">
    <property type="entry name" value="PyrdxlP-dep_Trfase_small"/>
</dbReference>
<evidence type="ECO:0000256" key="4">
    <source>
        <dbReference type="RuleBase" id="RU004508"/>
    </source>
</evidence>
<protein>
    <submittedName>
        <fullName evidence="5">UDP-4-amino-4-deoxy-L-arabinose--oxoglutarate aminotransferase</fullName>
        <ecNumber evidence="5">2.6.1.87</ecNumber>
    </submittedName>
</protein>
<dbReference type="PIRSF" id="PIRSF000390">
    <property type="entry name" value="PLP_StrS"/>
    <property type="match status" value="1"/>
</dbReference>
<gene>
    <name evidence="5" type="primary">arnB_2</name>
    <name evidence="5" type="ORF">Fuma_06546</name>
</gene>
<accession>A0A1P8WS34</accession>
<dbReference type="PANTHER" id="PTHR30244">
    <property type="entry name" value="TRANSAMINASE"/>
    <property type="match status" value="1"/>
</dbReference>
<dbReference type="KEGG" id="fmr:Fuma_06546"/>
<comment type="similarity">
    <text evidence="1 4">Belongs to the DegT/DnrJ/EryC1 family.</text>
</comment>
<evidence type="ECO:0000313" key="5">
    <source>
        <dbReference type="EMBL" id="APZ96872.1"/>
    </source>
</evidence>
<dbReference type="EC" id="2.6.1.87" evidence="5"/>
<feature type="active site" description="Proton acceptor" evidence="2">
    <location>
        <position position="184"/>
    </location>
</feature>
<keyword evidence="6" id="KW-1185">Reference proteome</keyword>
<sequence length="390" mass="43028">MRDTFLPFAPPLIGEEEIEEVIDTLRSGWLTTGPKTRRFADEFAEFTDAAAALTVSSCTAALHLALVANDVGEGDEVITTPLTFAASVNVIEHSGARPVLVDVEPDTLNIDPAKIEMAITPNTKAIIAVHYAGHPAELDEIREIAERHDLILIEDAAHAIGSAYKGQPIGSGLNPACFSFYATKNLTTGEGGMLTGESEFLEKARMLSLHGMSREAWSRYAAGGKWAYDIAAPGYKYNMTDIQAALGLQQLRRFESMQQRRRDIVSQYQEAFSGNAAFQTPVSREHVTHAWHLYVLRLNEGELSVNRNQFIEEVNARNIGTSVHFIPIHIHSYYAEKYGWEPDDFPVALDSFNRMVSLPLSPKMSDQDVTDVIDAVYNVVRAGMSRKAAA</sequence>
<evidence type="ECO:0000256" key="1">
    <source>
        <dbReference type="ARBA" id="ARBA00037999"/>
    </source>
</evidence>
<dbReference type="InterPro" id="IPR000653">
    <property type="entry name" value="DegT/StrS_aminotransferase"/>
</dbReference>
<dbReference type="RefSeq" id="WP_179954427.1">
    <property type="nucleotide sequence ID" value="NZ_CP017641.1"/>
</dbReference>
<evidence type="ECO:0000256" key="3">
    <source>
        <dbReference type="PIRSR" id="PIRSR000390-2"/>
    </source>
</evidence>